<dbReference type="InterPro" id="IPR013032">
    <property type="entry name" value="EGF-like_CS"/>
</dbReference>
<feature type="disulfide bond" evidence="7">
    <location>
        <begin position="1337"/>
        <end position="1346"/>
    </location>
</feature>
<name>A0ABD0M6T4_9CAEN</name>
<organism evidence="11 12">
    <name type="scientific">Batillaria attramentaria</name>
    <dbReference type="NCBI Taxonomy" id="370345"/>
    <lineage>
        <taxon>Eukaryota</taxon>
        <taxon>Metazoa</taxon>
        <taxon>Spiralia</taxon>
        <taxon>Lophotrochozoa</taxon>
        <taxon>Mollusca</taxon>
        <taxon>Gastropoda</taxon>
        <taxon>Caenogastropoda</taxon>
        <taxon>Sorbeoconcha</taxon>
        <taxon>Cerithioidea</taxon>
        <taxon>Batillariidae</taxon>
        <taxon>Batillaria</taxon>
    </lineage>
</organism>
<feature type="disulfide bond" evidence="7">
    <location>
        <begin position="1565"/>
        <end position="1574"/>
    </location>
</feature>
<evidence type="ECO:0000259" key="9">
    <source>
        <dbReference type="PROSITE" id="PS50026"/>
    </source>
</evidence>
<evidence type="ECO:0000256" key="8">
    <source>
        <dbReference type="SAM" id="MobiDB-lite"/>
    </source>
</evidence>
<keyword evidence="2" id="KW-0732">Signal</keyword>
<evidence type="ECO:0000313" key="12">
    <source>
        <dbReference type="Proteomes" id="UP001519460"/>
    </source>
</evidence>
<protein>
    <submittedName>
        <fullName evidence="11">Uncharacterized protein</fullName>
    </submittedName>
</protein>
<dbReference type="Pfam" id="PF26129">
    <property type="entry name" value="Vwde"/>
    <property type="match status" value="1"/>
</dbReference>
<keyword evidence="3" id="KW-0677">Repeat</keyword>
<feature type="disulfide bond" evidence="7">
    <location>
        <begin position="1547"/>
        <end position="1557"/>
    </location>
</feature>
<sequence length="1736" mass="190948">PCNADEHTVIDDYKRDVSYSSPDGEPLQCDVYFQTNWYRFLVNGTDATMPTYCVQPYHCGTQSPVWLDAKDGLPEVDEEQVTRACASWATPGQETDCCFLPFQIIVRNCGDYFVYRLESTLACNIRYCAEKQVIECEDGQLYDTIRKECVEVTTPSAVSAACGQGEQFSQLLGQCVPVEVELDKPIISTYVDDNGGAYVNCSWKPVDPSPNLGVDFVVTWYDEVLETLQPILVGPALKLGQDVFAGTTVVCGVQLSTASQGAAENTEVFSDSYFLGLKIRESELKVREDGRQVNLTLYSTIPIHCGDGVPRDQCRLGLSLLAFGTDGELTQRLRFSTCYVEFSAADCLGPVCSEHVIQIILYPNIEYTPSAPNEFVTVIGALDDFGRGLWRQEIVDTQLELEEIQVAQCHVFTDPHVITFDGKVYDMYSRGTFVLHKSLARDFTMHVRVKECGSNQGFCACGFVARDAGDVVSIDMCEGTIPPGKADVTFPGDFISGDVKVYESKGGKILTVVFASGTLIKTFLEPWGMSLSLIVPATDLNFSRGLCGFYDNDLDNDFHDPQGKVVRGASDRLISLEFVEMWRLPPGRSFFDQPPINDPQPLGLSARCDCSAANSGGVCPLTSLVGDIIPSVVPSEDRTNSFFAGSTFPGGGADDDIPRTVTSDDELNGFEDYNYPEVEFSVVPPVRRRRQAGTPPGTVPDPAKDFKRQANSSAAYFFQPDYLLATTGFIPKWPAASGLSEDEATDVCAEMLFGSDIALNCAEYLRSALGTAFEFCKTDLQVKGNLTWARYTVSLLESLCDIGLLESAYSFREPGQTVPDWPKVLEDAVVCPKGCRNSGQCGPQGCQCPEGFFGPECEKTLAGYVINYTINHNHYTDYYHHYTDYYHHYNDFFNHNDYTNNYNHTYNHHHINNDNYSDNHNHDHTNDNHTNDYNNYTNDYNNYTNDCNNSTNDYNNSTNDYNNYTYDYNNYTSDNNYYNDNSSASYFYHIYHFYYSHIVAIPSPAATTTSTQQPLTTSSTPGPVDDTTVFVDPYSSSTEAVDVGPDVEGSAGQVEQFSFRFLLCDINQERCTDVSFDMVPKAQRLRCRVTAVEVGEGEVAPLSITQPIFTGTTFSPDGRFVCILPYLDYLRHAFNTRRPIDSVRVEAVTEDGNTSLSTIIYTIYDSLCRACGVDGRYGCFTKSNTCYIDGKCYTNRQPQPFDTCLQCRPELSKVTWSTRANNVAPIITFDERPVVFLGQDVRLRIRAVDPDGGRLILSLDRKDAFISQSGLFQWRAIANDVEGMVKTETFVVSARDECNTTASSTLEILTVPCDCQNGGSCINPVVVGRESQYSCVCASGYAGYRCEQEVDECFEEPCVHGTCVDLIDGFRCICEPGFEGDNCDVKSDQCRDEPCYPGVLCQPVGSSFVCGPCPPGYTGDGVNCVELNACASSPCFPGVHCKDLAPPSDGFDCGACPRFFTGDGQTCQRSGESACTTGVCAEQVTCEELTSYPGYRCGPCPSGYSGDGTSCTPICEEPCTAGRICVQPGLCGCRPGYIGDNCNIPSCDPPCANDGRCIGRNRCLCRYGYIGVRCQLQACQIPCQNGGQCVGPNRCRCQSGYQGQYCEQAACYPPCLNGGKCVAPGRCQCPSGYEGLQCERALCYPPCQHGGVCKRFNTCKCQSGYVGHRCQTAVCRPACMNGGRCVAPNTCSCPSGWYGHRCDQPKCHLPCRHGGVCFKPDICVCRRGYGGADCTR</sequence>
<dbReference type="SMART" id="SM00179">
    <property type="entry name" value="EGF_CA"/>
    <property type="match status" value="4"/>
</dbReference>
<gene>
    <name evidence="11" type="ORF">BaRGS_00001152</name>
</gene>
<evidence type="ECO:0000256" key="7">
    <source>
        <dbReference type="PROSITE-ProRule" id="PRU00076"/>
    </source>
</evidence>
<feature type="disulfide bond" evidence="7">
    <location>
        <begin position="1643"/>
        <end position="1653"/>
    </location>
</feature>
<feature type="disulfide bond" evidence="7">
    <location>
        <begin position="1661"/>
        <end position="1670"/>
    </location>
</feature>
<dbReference type="Pfam" id="PF12661">
    <property type="entry name" value="hEGF"/>
    <property type="match status" value="1"/>
</dbReference>
<dbReference type="InterPro" id="IPR000742">
    <property type="entry name" value="EGF"/>
</dbReference>
<dbReference type="PROSITE" id="PS01186">
    <property type="entry name" value="EGF_2"/>
    <property type="match status" value="6"/>
</dbReference>
<feature type="domain" description="EGF-like" evidence="9">
    <location>
        <begin position="1349"/>
        <end position="1384"/>
    </location>
</feature>
<dbReference type="PROSITE" id="PS01187">
    <property type="entry name" value="EGF_CA"/>
    <property type="match status" value="1"/>
</dbReference>
<evidence type="ECO:0000256" key="5">
    <source>
        <dbReference type="ARBA" id="ARBA00023157"/>
    </source>
</evidence>
<dbReference type="EMBL" id="JACVVK020000004">
    <property type="protein sequence ID" value="KAK7507217.1"/>
    <property type="molecule type" value="Genomic_DNA"/>
</dbReference>
<evidence type="ECO:0000256" key="1">
    <source>
        <dbReference type="ARBA" id="ARBA00022536"/>
    </source>
</evidence>
<comment type="caution">
    <text evidence="7">Lacks conserved residue(s) required for the propagation of feature annotation.</text>
</comment>
<dbReference type="SMART" id="SM00181">
    <property type="entry name" value="EGF"/>
    <property type="match status" value="12"/>
</dbReference>
<evidence type="ECO:0000256" key="3">
    <source>
        <dbReference type="ARBA" id="ARBA00022737"/>
    </source>
</evidence>
<feature type="domain" description="EGF-like" evidence="9">
    <location>
        <begin position="1607"/>
        <end position="1639"/>
    </location>
</feature>
<feature type="domain" description="VWFD" evidence="10">
    <location>
        <begin position="407"/>
        <end position="590"/>
    </location>
</feature>
<feature type="disulfide bond" evidence="7">
    <location>
        <begin position="1707"/>
        <end position="1717"/>
    </location>
</feature>
<proteinExistence type="predicted"/>
<evidence type="ECO:0000256" key="2">
    <source>
        <dbReference type="ARBA" id="ARBA00022729"/>
    </source>
</evidence>
<dbReference type="PROSITE" id="PS50026">
    <property type="entry name" value="EGF_3"/>
    <property type="match status" value="6"/>
</dbReference>
<feature type="non-terminal residue" evidence="11">
    <location>
        <position position="1"/>
    </location>
</feature>
<evidence type="ECO:0000256" key="6">
    <source>
        <dbReference type="ARBA" id="ARBA00023180"/>
    </source>
</evidence>
<dbReference type="PROSITE" id="PS00022">
    <property type="entry name" value="EGF_1"/>
    <property type="match status" value="6"/>
</dbReference>
<keyword evidence="5 7" id="KW-1015">Disulfide bond</keyword>
<feature type="domain" description="EGF-like" evidence="9">
    <location>
        <begin position="1543"/>
        <end position="1575"/>
    </location>
</feature>
<dbReference type="PROSITE" id="PS51233">
    <property type="entry name" value="VWFD"/>
    <property type="match status" value="1"/>
</dbReference>
<feature type="disulfide bond" evidence="7">
    <location>
        <begin position="1353"/>
        <end position="1363"/>
    </location>
</feature>
<dbReference type="Proteomes" id="UP001519460">
    <property type="component" value="Unassembled WGS sequence"/>
</dbReference>
<reference evidence="11 12" key="1">
    <citation type="journal article" date="2023" name="Sci. Data">
        <title>Genome assembly of the Korean intertidal mud-creeper Batillaria attramentaria.</title>
        <authorList>
            <person name="Patra A.K."/>
            <person name="Ho P.T."/>
            <person name="Jun S."/>
            <person name="Lee S.J."/>
            <person name="Kim Y."/>
            <person name="Won Y.J."/>
        </authorList>
    </citation>
    <scope>NUCLEOTIDE SEQUENCE [LARGE SCALE GENOMIC DNA]</scope>
    <source>
        <strain evidence="11">Wonlab-2016</strain>
    </source>
</reference>
<dbReference type="SMART" id="SM00216">
    <property type="entry name" value="VWD"/>
    <property type="match status" value="1"/>
</dbReference>
<dbReference type="Pfam" id="PF25024">
    <property type="entry name" value="EGF_TEN"/>
    <property type="match status" value="1"/>
</dbReference>
<feature type="compositionally biased region" description="Low complexity" evidence="8">
    <location>
        <begin position="1008"/>
        <end position="1021"/>
    </location>
</feature>
<dbReference type="InterPro" id="IPR058727">
    <property type="entry name" value="Helical_Vwde"/>
</dbReference>
<feature type="domain" description="EGF-like" evidence="9">
    <location>
        <begin position="1703"/>
        <end position="1735"/>
    </location>
</feature>
<feature type="disulfide bond" evidence="7">
    <location>
        <begin position="1374"/>
        <end position="1383"/>
    </location>
</feature>
<dbReference type="SUPFAM" id="SSF57196">
    <property type="entry name" value="EGF/Laminin"/>
    <property type="match status" value="3"/>
</dbReference>
<keyword evidence="6" id="KW-0325">Glycoprotein</keyword>
<dbReference type="FunFam" id="2.10.25.10:FF:000472">
    <property type="entry name" value="Uncharacterized protein, isoform A"/>
    <property type="match status" value="1"/>
</dbReference>
<feature type="domain" description="EGF-like" evidence="9">
    <location>
        <begin position="1309"/>
        <end position="1347"/>
    </location>
</feature>
<dbReference type="InterPro" id="IPR001881">
    <property type="entry name" value="EGF-like_Ca-bd_dom"/>
</dbReference>
<evidence type="ECO:0000313" key="11">
    <source>
        <dbReference type="EMBL" id="KAK7507217.1"/>
    </source>
</evidence>
<dbReference type="InterPro" id="IPR018097">
    <property type="entry name" value="EGF_Ca-bd_CS"/>
</dbReference>
<dbReference type="InterPro" id="IPR050969">
    <property type="entry name" value="Dev_Signal_Modulators"/>
</dbReference>
<evidence type="ECO:0000256" key="4">
    <source>
        <dbReference type="ARBA" id="ARBA00023054"/>
    </source>
</evidence>
<feature type="region of interest" description="Disordered" evidence="8">
    <location>
        <begin position="1008"/>
        <end position="1027"/>
    </location>
</feature>
<feature type="disulfide bond" evidence="7">
    <location>
        <begin position="1611"/>
        <end position="1621"/>
    </location>
</feature>
<dbReference type="Pfam" id="PF00094">
    <property type="entry name" value="VWD"/>
    <property type="match status" value="1"/>
</dbReference>
<evidence type="ECO:0000259" key="10">
    <source>
        <dbReference type="PROSITE" id="PS51233"/>
    </source>
</evidence>
<keyword evidence="1 7" id="KW-0245">EGF-like domain</keyword>
<feature type="disulfide bond" evidence="7">
    <location>
        <begin position="1629"/>
        <end position="1638"/>
    </location>
</feature>
<feature type="domain" description="EGF-like" evidence="9">
    <location>
        <begin position="1640"/>
        <end position="1671"/>
    </location>
</feature>
<dbReference type="InterPro" id="IPR001846">
    <property type="entry name" value="VWF_type-D"/>
</dbReference>
<dbReference type="CDD" id="cd00054">
    <property type="entry name" value="EGF_CA"/>
    <property type="match status" value="2"/>
</dbReference>
<keyword evidence="12" id="KW-1185">Reference proteome</keyword>
<comment type="caution">
    <text evidence="11">The sequence shown here is derived from an EMBL/GenBank/DDBJ whole genome shotgun (WGS) entry which is preliminary data.</text>
</comment>
<keyword evidence="4" id="KW-0175">Coiled coil</keyword>
<accession>A0ABD0M6T4</accession>
<dbReference type="Gene3D" id="2.10.25.10">
    <property type="entry name" value="Laminin"/>
    <property type="match status" value="11"/>
</dbReference>
<feature type="non-terminal residue" evidence="11">
    <location>
        <position position="1736"/>
    </location>
</feature>
<dbReference type="InterPro" id="IPR000152">
    <property type="entry name" value="EGF-type_Asp/Asn_hydroxyl_site"/>
</dbReference>
<dbReference type="PROSITE" id="PS00010">
    <property type="entry name" value="ASX_HYDROXYL"/>
    <property type="match status" value="1"/>
</dbReference>
<dbReference type="PANTHER" id="PTHR14949">
    <property type="entry name" value="EGF-LIKE-DOMAIN, MULTIPLE 7, 8"/>
    <property type="match status" value="1"/>
</dbReference>
<feature type="disulfide bond" evidence="7">
    <location>
        <begin position="1725"/>
        <end position="1734"/>
    </location>
</feature>
<dbReference type="PANTHER" id="PTHR14949:SF51">
    <property type="entry name" value="VON WILLEBRAND FACTOR D AND EGF DOMAIN-CONTAINING PROTEIN"/>
    <property type="match status" value="1"/>
</dbReference>